<comment type="caution">
    <text evidence="7">The sequence shown here is derived from an EMBL/GenBank/DDBJ whole genome shotgun (WGS) entry which is preliminary data.</text>
</comment>
<proteinExistence type="predicted"/>
<dbReference type="SUPFAM" id="SSF103481">
    <property type="entry name" value="Multidrug resistance efflux transporter EmrE"/>
    <property type="match status" value="1"/>
</dbReference>
<dbReference type="GO" id="GO:0015165">
    <property type="term" value="F:pyrimidine nucleotide-sugar transmembrane transporter activity"/>
    <property type="evidence" value="ECO:0007669"/>
    <property type="project" value="InterPro"/>
</dbReference>
<keyword evidence="8" id="KW-1185">Reference proteome</keyword>
<feature type="compositionally biased region" description="Basic and acidic residues" evidence="5">
    <location>
        <begin position="13"/>
        <end position="25"/>
    </location>
</feature>
<dbReference type="PANTHER" id="PTHR10231">
    <property type="entry name" value="NUCLEOTIDE-SUGAR TRANSMEMBRANE TRANSPORTER"/>
    <property type="match status" value="1"/>
</dbReference>
<feature type="region of interest" description="Disordered" evidence="5">
    <location>
        <begin position="358"/>
        <end position="388"/>
    </location>
</feature>
<organism evidence="7 8">
    <name type="scientific">Fistulifera solaris</name>
    <name type="common">Oleaginous diatom</name>
    <dbReference type="NCBI Taxonomy" id="1519565"/>
    <lineage>
        <taxon>Eukaryota</taxon>
        <taxon>Sar</taxon>
        <taxon>Stramenopiles</taxon>
        <taxon>Ochrophyta</taxon>
        <taxon>Bacillariophyta</taxon>
        <taxon>Bacillariophyceae</taxon>
        <taxon>Bacillariophycidae</taxon>
        <taxon>Naviculales</taxon>
        <taxon>Naviculaceae</taxon>
        <taxon>Fistulifera</taxon>
    </lineage>
</organism>
<evidence type="ECO:0000313" key="7">
    <source>
        <dbReference type="EMBL" id="GAX11079.1"/>
    </source>
</evidence>
<dbReference type="EMBL" id="BDSP01000036">
    <property type="protein sequence ID" value="GAX11079.1"/>
    <property type="molecule type" value="Genomic_DNA"/>
</dbReference>
<feature type="region of interest" description="Disordered" evidence="5">
    <location>
        <begin position="1"/>
        <end position="32"/>
    </location>
</feature>
<dbReference type="InParanoid" id="A0A1Z5JAT9"/>
<gene>
    <name evidence="7" type="ORF">FisN_9Hh165</name>
</gene>
<reference evidence="7 8" key="1">
    <citation type="journal article" date="2015" name="Plant Cell">
        <title>Oil accumulation by the oleaginous diatom Fistulifera solaris as revealed by the genome and transcriptome.</title>
        <authorList>
            <person name="Tanaka T."/>
            <person name="Maeda Y."/>
            <person name="Veluchamy A."/>
            <person name="Tanaka M."/>
            <person name="Abida H."/>
            <person name="Marechal E."/>
            <person name="Bowler C."/>
            <person name="Muto M."/>
            <person name="Sunaga Y."/>
            <person name="Tanaka M."/>
            <person name="Yoshino T."/>
            <person name="Taniguchi T."/>
            <person name="Fukuda Y."/>
            <person name="Nemoto M."/>
            <person name="Matsumoto M."/>
            <person name="Wong P.S."/>
            <person name="Aburatani S."/>
            <person name="Fujibuchi W."/>
        </authorList>
    </citation>
    <scope>NUCLEOTIDE SEQUENCE [LARGE SCALE GENOMIC DNA]</scope>
    <source>
        <strain evidence="7 8">JPCC DA0580</strain>
    </source>
</reference>
<dbReference type="NCBIfam" id="TIGR00803">
    <property type="entry name" value="nst"/>
    <property type="match status" value="1"/>
</dbReference>
<keyword evidence="2 6" id="KW-0812">Transmembrane</keyword>
<comment type="subcellular location">
    <subcellularLocation>
        <location evidence="1">Membrane</location>
        <topology evidence="1">Multi-pass membrane protein</topology>
    </subcellularLocation>
</comment>
<feature type="transmembrane region" description="Helical" evidence="6">
    <location>
        <begin position="148"/>
        <end position="172"/>
    </location>
</feature>
<evidence type="ECO:0000256" key="3">
    <source>
        <dbReference type="ARBA" id="ARBA00022989"/>
    </source>
</evidence>
<feature type="compositionally biased region" description="Basic residues" evidence="5">
    <location>
        <begin position="1"/>
        <end position="12"/>
    </location>
</feature>
<feature type="transmembrane region" description="Helical" evidence="6">
    <location>
        <begin position="181"/>
        <end position="199"/>
    </location>
</feature>
<evidence type="ECO:0000256" key="4">
    <source>
        <dbReference type="ARBA" id="ARBA00023136"/>
    </source>
</evidence>
<feature type="transmembrane region" description="Helical" evidence="6">
    <location>
        <begin position="255"/>
        <end position="271"/>
    </location>
</feature>
<protein>
    <recommendedName>
        <fullName evidence="9">Solute carrier family 35 (UDP-sugar transporter), member A1/2/3</fullName>
    </recommendedName>
</protein>
<sequence>MDLGQHHRKASKRVPETIHKDDTPPRKPSIIMSDTNNNKSIFSCMNSIRMVVLVVLCLQNSLFTVIRRYSLGTRQEKYSKYEVLLVSEIIKMIFSAYMIVNSDDAMTGKHRTMQQRLGYLVATSQKMIGLALIYGAMNTLSLISLKNIGAGMFTIFAQCKILTTAACSSIILRRQYSWTQWRALIALSLGVLLFSQPIWDKNDTTTTVGPDANVLLGTAAVLIEVTLSGFSSIYFEKVIKKDPLQLSIWERNFQLAFGSVPVYLAFMAFTTSPAELGAGWTPLAWGVALLGAAGGLLVALSIKYGDSILKTLATTGAIILSSVLDHVWLGGPLTPAMMIAAGQVVISICNYTFDTTPAASPPVVSKSENGSSQLSEDDEEMALISEKK</sequence>
<dbReference type="Proteomes" id="UP000198406">
    <property type="component" value="Unassembled WGS sequence"/>
</dbReference>
<evidence type="ECO:0000256" key="5">
    <source>
        <dbReference type="SAM" id="MobiDB-lite"/>
    </source>
</evidence>
<dbReference type="OrthoDB" id="408493at2759"/>
<dbReference type="GO" id="GO:0000139">
    <property type="term" value="C:Golgi membrane"/>
    <property type="evidence" value="ECO:0007669"/>
    <property type="project" value="InterPro"/>
</dbReference>
<accession>A0A1Z5JAT9</accession>
<feature type="transmembrane region" description="Helical" evidence="6">
    <location>
        <begin position="214"/>
        <end position="235"/>
    </location>
</feature>
<name>A0A1Z5JAT9_FISSO</name>
<dbReference type="InterPro" id="IPR037185">
    <property type="entry name" value="EmrE-like"/>
</dbReference>
<evidence type="ECO:0000313" key="8">
    <source>
        <dbReference type="Proteomes" id="UP000198406"/>
    </source>
</evidence>
<feature type="transmembrane region" description="Helical" evidence="6">
    <location>
        <begin position="283"/>
        <end position="302"/>
    </location>
</feature>
<evidence type="ECO:0000256" key="6">
    <source>
        <dbReference type="SAM" id="Phobius"/>
    </source>
</evidence>
<evidence type="ECO:0000256" key="1">
    <source>
        <dbReference type="ARBA" id="ARBA00004141"/>
    </source>
</evidence>
<dbReference type="AlphaFoldDB" id="A0A1Z5JAT9"/>
<feature type="transmembrane region" description="Helical" evidence="6">
    <location>
        <begin position="117"/>
        <end position="136"/>
    </location>
</feature>
<keyword evidence="4 6" id="KW-0472">Membrane</keyword>
<dbReference type="Pfam" id="PF04142">
    <property type="entry name" value="Nuc_sug_transp"/>
    <property type="match status" value="1"/>
</dbReference>
<evidence type="ECO:0000256" key="2">
    <source>
        <dbReference type="ARBA" id="ARBA00022692"/>
    </source>
</evidence>
<evidence type="ECO:0008006" key="9">
    <source>
        <dbReference type="Google" id="ProtNLM"/>
    </source>
</evidence>
<keyword evidence="3 6" id="KW-1133">Transmembrane helix</keyword>
<dbReference type="InterPro" id="IPR007271">
    <property type="entry name" value="Nuc_sug_transpt"/>
</dbReference>